<evidence type="ECO:0000313" key="3">
    <source>
        <dbReference type="EMBL" id="MBY0096851.1"/>
    </source>
</evidence>
<dbReference type="InterPro" id="IPR051448">
    <property type="entry name" value="CdaR-like_regulators"/>
</dbReference>
<evidence type="ECO:0000313" key="4">
    <source>
        <dbReference type="Proteomes" id="UP000769780"/>
    </source>
</evidence>
<dbReference type="SUPFAM" id="SSF55781">
    <property type="entry name" value="GAF domain-like"/>
    <property type="match status" value="1"/>
</dbReference>
<dbReference type="Pfam" id="PF17853">
    <property type="entry name" value="GGDEF_2"/>
    <property type="match status" value="1"/>
</dbReference>
<dbReference type="InterPro" id="IPR029016">
    <property type="entry name" value="GAF-like_dom_sf"/>
</dbReference>
<dbReference type="InterPro" id="IPR003018">
    <property type="entry name" value="GAF"/>
</dbReference>
<accession>A0ABS7K3M1</accession>
<dbReference type="PANTHER" id="PTHR33744:SF1">
    <property type="entry name" value="DNA-BINDING TRANSCRIPTIONAL ACTIVATOR ADER"/>
    <property type="match status" value="1"/>
</dbReference>
<evidence type="ECO:0000256" key="1">
    <source>
        <dbReference type="ARBA" id="ARBA00006754"/>
    </source>
</evidence>
<proteinExistence type="inferred from homology"/>
<evidence type="ECO:0000259" key="2">
    <source>
        <dbReference type="SMART" id="SM00065"/>
    </source>
</evidence>
<dbReference type="InterPro" id="IPR025736">
    <property type="entry name" value="PucR_C-HTH_dom"/>
</dbReference>
<reference evidence="3 4" key="1">
    <citation type="submission" date="2020-07" db="EMBL/GenBank/DDBJ databases">
        <title>Fungal Genomes of the International Space Station.</title>
        <authorList>
            <person name="Seuylemezian A."/>
            <person name="Singh N.K."/>
            <person name="Wood J."/>
            <person name="Venkateswaran K."/>
        </authorList>
    </citation>
    <scope>NUCLEOTIDE SEQUENCE [LARGE SCALE GENOMIC DNA]</scope>
    <source>
        <strain evidence="3 4">PL-B2</strain>
    </source>
</reference>
<dbReference type="RefSeq" id="WP_221873023.1">
    <property type="nucleotide sequence ID" value="NZ_JACWFH010000008.1"/>
</dbReference>
<sequence>MFNETLVHSFLTKQLSLSRYQIWLYQPLHQNWELIDAKGLSTIDVTSPSNYETPLTTYKDQSVLTFTFPQGYQALVIYPEGIPSFAQNKVDILYHLLYPLYTKAILNSKNLELEKLIEGTQNITSSLDLDDLLAKILDNVAVVIPGANTTAFWVYDPALDRLVCKAYRGWKREITLVKYKIGESVTGKTFRDGKPRIYHSFRKANEAMRGTSKRNLELLTAAFHNGRVKAAVIVPIKFHNEIRGVLSIHQDEQARKLTEWDLKLLEGLSAQIAIAIENARLFTEITRKNQVLVTRNEVHSTLTKLSLQNKGVGIITKELNRMIKPSVVFVDFLEEEYYPKREKRYFTFDELSKLLNERNQPIYVDLSDVEDKTFYLYPIFVGNACSACLVVTGAFPLKQLDHMIIERGGVFLALELAKRHSVTEVFYKKTHDYYYDLLNNDDPLVLHKQGLDFGIDLDKHLFTVIIEFSKFHDLQVLETKVHHFVWTVKQKLSDVRKLLFGNHNKVTLLIAIDSPSNKPLIIDQLEAIINDWQESERIHLYAGVGRIYKGIDSINKTHNEATKALSYLFSCGTPGVIDYAEIGINRLFINHSQDELSQFVEEIFSPINTPKLQNVELEKTLITYIRSNRSATKTAEELHIHINTLYQRIKKIEEILDVSLNDSEAMLKVQLACHLRETYV</sequence>
<dbReference type="EMBL" id="JACWFH010000008">
    <property type="protein sequence ID" value="MBY0096851.1"/>
    <property type="molecule type" value="Genomic_DNA"/>
</dbReference>
<dbReference type="PANTHER" id="PTHR33744">
    <property type="entry name" value="CARBOHYDRATE DIACID REGULATOR"/>
    <property type="match status" value="1"/>
</dbReference>
<protein>
    <submittedName>
        <fullName evidence="3">Helix-turn-helix domain-containing protein</fullName>
    </submittedName>
</protein>
<dbReference type="Pfam" id="PF13185">
    <property type="entry name" value="GAF_2"/>
    <property type="match status" value="1"/>
</dbReference>
<dbReference type="Gene3D" id="3.30.450.40">
    <property type="match status" value="1"/>
</dbReference>
<gene>
    <name evidence="3" type="ORF">H0185_08510</name>
</gene>
<dbReference type="Pfam" id="PF13556">
    <property type="entry name" value="HTH_30"/>
    <property type="match status" value="1"/>
</dbReference>
<feature type="domain" description="GAF" evidence="2">
    <location>
        <begin position="128"/>
        <end position="286"/>
    </location>
</feature>
<comment type="similarity">
    <text evidence="1">Belongs to the CdaR family.</text>
</comment>
<name>A0ABS7K3M1_9BACI</name>
<comment type="caution">
    <text evidence="3">The sequence shown here is derived from an EMBL/GenBank/DDBJ whole genome shotgun (WGS) entry which is preliminary data.</text>
</comment>
<dbReference type="Proteomes" id="UP000769780">
    <property type="component" value="Unassembled WGS sequence"/>
</dbReference>
<dbReference type="SMART" id="SM00065">
    <property type="entry name" value="GAF"/>
    <property type="match status" value="1"/>
</dbReference>
<dbReference type="InterPro" id="IPR042070">
    <property type="entry name" value="PucR_C-HTH_sf"/>
</dbReference>
<dbReference type="InterPro" id="IPR041522">
    <property type="entry name" value="CdaR_GGDEF"/>
</dbReference>
<dbReference type="Gene3D" id="1.10.10.2840">
    <property type="entry name" value="PucR C-terminal helix-turn-helix domain"/>
    <property type="match status" value="1"/>
</dbReference>
<organism evidence="3 4">
    <name type="scientific">Mesobacillus maritimus</name>
    <dbReference type="NCBI Taxonomy" id="1643336"/>
    <lineage>
        <taxon>Bacteria</taxon>
        <taxon>Bacillati</taxon>
        <taxon>Bacillota</taxon>
        <taxon>Bacilli</taxon>
        <taxon>Bacillales</taxon>
        <taxon>Bacillaceae</taxon>
        <taxon>Mesobacillus</taxon>
    </lineage>
</organism>
<keyword evidence="4" id="KW-1185">Reference proteome</keyword>